<sequence>MSQAPTRHSRRLNGEAPSPVRPLPQRSRTPHYRRRSDELNSVPQVEDEVDNNMEVVVEHSEAGDSVPELDFDNWPEEPMGEDLTVTLNPEVEASIHHFMNAPGLDFLENALPSSPSYPLAPISTNPSPAEANDFHNIIYRPPTLHSPLIPIWTTSSPPVNQNPVLPAVACPRAGNGSLANLRERERLRRTPAPPVVPPTVSRPPSAIPAEVAVYLGLPSENPAQCGFLELVCVASLAPSLRDLILALCDGSGTAAEMLRRICRQLDRTEYCIACSQRLIEVQDPTFSMLQNTYSEKGSLRSHLDSSMTVIAPRAAHTPTSHEIFRIRGIAEATFFFVLYVFPRYLTAPTVPPSSSSATPVPSENSRPASRSMSRTPMPQPPQIVQRCLANLALVSAALDQHFLPEAYQLSILLEDDGSLPKFGTAYTQIRQILIVEDVIARARGAGIPTSDEYKIADAVPLWAALKLSTYGNNKTFTRDARATLMYLQDRQSSNTGPASSVEQLKENALRRFLAVCFAPALATSHTAQSLNQAGGSGIAITIRAKVKAVKDKLIPYKSLSYSLRDGPLTVVEPVT</sequence>
<feature type="compositionally biased region" description="Low complexity" evidence="1">
    <location>
        <begin position="350"/>
        <end position="362"/>
    </location>
</feature>
<evidence type="ECO:0000313" key="3">
    <source>
        <dbReference type="Proteomes" id="UP001362999"/>
    </source>
</evidence>
<organism evidence="2 3">
    <name type="scientific">Favolaschia claudopus</name>
    <dbReference type="NCBI Taxonomy" id="2862362"/>
    <lineage>
        <taxon>Eukaryota</taxon>
        <taxon>Fungi</taxon>
        <taxon>Dikarya</taxon>
        <taxon>Basidiomycota</taxon>
        <taxon>Agaricomycotina</taxon>
        <taxon>Agaricomycetes</taxon>
        <taxon>Agaricomycetidae</taxon>
        <taxon>Agaricales</taxon>
        <taxon>Marasmiineae</taxon>
        <taxon>Mycenaceae</taxon>
        <taxon>Favolaschia</taxon>
    </lineage>
</organism>
<accession>A0AAW0CA30</accession>
<name>A0AAW0CA30_9AGAR</name>
<comment type="caution">
    <text evidence="2">The sequence shown here is derived from an EMBL/GenBank/DDBJ whole genome shotgun (WGS) entry which is preliminary data.</text>
</comment>
<dbReference type="EMBL" id="JAWWNJ010000019">
    <property type="protein sequence ID" value="KAK7036114.1"/>
    <property type="molecule type" value="Genomic_DNA"/>
</dbReference>
<evidence type="ECO:0000256" key="1">
    <source>
        <dbReference type="SAM" id="MobiDB-lite"/>
    </source>
</evidence>
<evidence type="ECO:0000313" key="2">
    <source>
        <dbReference type="EMBL" id="KAK7036114.1"/>
    </source>
</evidence>
<dbReference type="Proteomes" id="UP001362999">
    <property type="component" value="Unassembled WGS sequence"/>
</dbReference>
<dbReference type="AlphaFoldDB" id="A0AAW0CA30"/>
<feature type="region of interest" description="Disordered" evidence="1">
    <location>
        <begin position="1"/>
        <end position="45"/>
    </location>
</feature>
<reference evidence="2 3" key="1">
    <citation type="journal article" date="2024" name="J Genomics">
        <title>Draft genome sequencing and assembly of Favolaschia claudopus CIRM-BRFM 2984 isolated from oak limbs.</title>
        <authorList>
            <person name="Navarro D."/>
            <person name="Drula E."/>
            <person name="Chaduli D."/>
            <person name="Cazenave R."/>
            <person name="Ahrendt S."/>
            <person name="Wang J."/>
            <person name="Lipzen A."/>
            <person name="Daum C."/>
            <person name="Barry K."/>
            <person name="Grigoriev I.V."/>
            <person name="Favel A."/>
            <person name="Rosso M.N."/>
            <person name="Martin F."/>
        </authorList>
    </citation>
    <scope>NUCLEOTIDE SEQUENCE [LARGE SCALE GENOMIC DNA]</scope>
    <source>
        <strain evidence="2 3">CIRM-BRFM 2984</strain>
    </source>
</reference>
<feature type="region of interest" description="Disordered" evidence="1">
    <location>
        <begin position="350"/>
        <end position="379"/>
    </location>
</feature>
<feature type="compositionally biased region" description="Polar residues" evidence="1">
    <location>
        <begin position="363"/>
        <end position="376"/>
    </location>
</feature>
<gene>
    <name evidence="2" type="ORF">R3P38DRAFT_3263543</name>
</gene>
<protein>
    <submittedName>
        <fullName evidence="2">Uncharacterized protein</fullName>
    </submittedName>
</protein>
<keyword evidence="3" id="KW-1185">Reference proteome</keyword>
<proteinExistence type="predicted"/>